<dbReference type="GO" id="GO:0006952">
    <property type="term" value="P:defense response"/>
    <property type="evidence" value="ECO:0007669"/>
    <property type="project" value="UniProtKB-KW"/>
</dbReference>
<dbReference type="SUPFAM" id="SSF46785">
    <property type="entry name" value="Winged helix' DNA-binding domain"/>
    <property type="match status" value="1"/>
</dbReference>
<evidence type="ECO:0000256" key="1">
    <source>
        <dbReference type="ARBA" id="ARBA00022614"/>
    </source>
</evidence>
<dbReference type="InterPro" id="IPR044974">
    <property type="entry name" value="Disease_R_plants"/>
</dbReference>
<keyword evidence="6" id="KW-0675">Receptor</keyword>
<dbReference type="InterPro" id="IPR035897">
    <property type="entry name" value="Toll_tir_struct_dom_sf"/>
</dbReference>
<evidence type="ECO:0000313" key="6">
    <source>
        <dbReference type="EMBL" id="PWA61238.1"/>
    </source>
</evidence>
<evidence type="ECO:0000259" key="5">
    <source>
        <dbReference type="PROSITE" id="PS50104"/>
    </source>
</evidence>
<dbReference type="InterPro" id="IPR002182">
    <property type="entry name" value="NB-ARC"/>
</dbReference>
<dbReference type="Pfam" id="PF00931">
    <property type="entry name" value="NB-ARC"/>
    <property type="match status" value="1"/>
</dbReference>
<dbReference type="PANTHER" id="PTHR11017:SF544">
    <property type="entry name" value="ADP-RIBOSYL CYCLASE_CYCLIC ADP-RIBOSE HYDROLASE"/>
    <property type="match status" value="1"/>
</dbReference>
<evidence type="ECO:0000256" key="2">
    <source>
        <dbReference type="ARBA" id="ARBA00022737"/>
    </source>
</evidence>
<dbReference type="AlphaFoldDB" id="A0A2U1MJ44"/>
<dbReference type="SUPFAM" id="SSF52058">
    <property type="entry name" value="L domain-like"/>
    <property type="match status" value="1"/>
</dbReference>
<keyword evidence="7" id="KW-1185">Reference proteome</keyword>
<reference evidence="6 7" key="1">
    <citation type="journal article" date="2018" name="Mol. Plant">
        <title>The genome of Artemisia annua provides insight into the evolution of Asteraceae family and artemisinin biosynthesis.</title>
        <authorList>
            <person name="Shen Q."/>
            <person name="Zhang L."/>
            <person name="Liao Z."/>
            <person name="Wang S."/>
            <person name="Yan T."/>
            <person name="Shi P."/>
            <person name="Liu M."/>
            <person name="Fu X."/>
            <person name="Pan Q."/>
            <person name="Wang Y."/>
            <person name="Lv Z."/>
            <person name="Lu X."/>
            <person name="Zhang F."/>
            <person name="Jiang W."/>
            <person name="Ma Y."/>
            <person name="Chen M."/>
            <person name="Hao X."/>
            <person name="Li L."/>
            <person name="Tang Y."/>
            <person name="Lv G."/>
            <person name="Zhou Y."/>
            <person name="Sun X."/>
            <person name="Brodelius P.E."/>
            <person name="Rose J.K.C."/>
            <person name="Tang K."/>
        </authorList>
    </citation>
    <scope>NUCLEOTIDE SEQUENCE [LARGE SCALE GENOMIC DNA]</scope>
    <source>
        <strain evidence="7">cv. Huhao1</strain>
        <tissue evidence="6">Leaf</tissue>
    </source>
</reference>
<gene>
    <name evidence="6" type="ORF">CTI12_AA374730</name>
</gene>
<dbReference type="FunFam" id="3.40.50.10140:FF:000007">
    <property type="entry name" value="Disease resistance protein (TIR-NBS-LRR class)"/>
    <property type="match status" value="1"/>
</dbReference>
<comment type="caution">
    <text evidence="6">The sequence shown here is derived from an EMBL/GenBank/DDBJ whole genome shotgun (WGS) entry which is preliminary data.</text>
</comment>
<keyword evidence="4" id="KW-0520">NAD</keyword>
<dbReference type="PROSITE" id="PS50104">
    <property type="entry name" value="TIR"/>
    <property type="match status" value="1"/>
</dbReference>
<dbReference type="SUPFAM" id="SSF52200">
    <property type="entry name" value="Toll/Interleukin receptor TIR domain"/>
    <property type="match status" value="1"/>
</dbReference>
<dbReference type="Gene3D" id="3.40.50.300">
    <property type="entry name" value="P-loop containing nucleotide triphosphate hydrolases"/>
    <property type="match status" value="1"/>
</dbReference>
<dbReference type="InterPro" id="IPR000157">
    <property type="entry name" value="TIR_dom"/>
</dbReference>
<protein>
    <submittedName>
        <fullName evidence="6">Toll/interleukin-1 receptor (TIR) domain-containing protein</fullName>
    </submittedName>
</protein>
<name>A0A2U1MJ44_ARTAN</name>
<dbReference type="Gene3D" id="3.40.50.10140">
    <property type="entry name" value="Toll/interleukin-1 receptor homology (TIR) domain"/>
    <property type="match status" value="1"/>
</dbReference>
<dbReference type="EMBL" id="PKPP01005152">
    <property type="protein sequence ID" value="PWA61238.1"/>
    <property type="molecule type" value="Genomic_DNA"/>
</dbReference>
<dbReference type="GO" id="GO:0007165">
    <property type="term" value="P:signal transduction"/>
    <property type="evidence" value="ECO:0007669"/>
    <property type="project" value="InterPro"/>
</dbReference>
<proteinExistence type="predicted"/>
<dbReference type="InterPro" id="IPR027417">
    <property type="entry name" value="P-loop_NTPase"/>
</dbReference>
<dbReference type="SUPFAM" id="SSF52540">
    <property type="entry name" value="P-loop containing nucleoside triphosphate hydrolases"/>
    <property type="match status" value="1"/>
</dbReference>
<dbReference type="OrthoDB" id="1357022at2759"/>
<dbReference type="SUPFAM" id="SSF52047">
    <property type="entry name" value="RNI-like"/>
    <property type="match status" value="1"/>
</dbReference>
<dbReference type="Gene3D" id="1.10.8.430">
    <property type="entry name" value="Helical domain of apoptotic protease-activating factors"/>
    <property type="match status" value="1"/>
</dbReference>
<evidence type="ECO:0000313" key="7">
    <source>
        <dbReference type="Proteomes" id="UP000245207"/>
    </source>
</evidence>
<dbReference type="InterPro" id="IPR032675">
    <property type="entry name" value="LRR_dom_sf"/>
</dbReference>
<accession>A0A2U1MJ44</accession>
<evidence type="ECO:0000256" key="3">
    <source>
        <dbReference type="ARBA" id="ARBA00022821"/>
    </source>
</evidence>
<dbReference type="InterPro" id="IPR036390">
    <property type="entry name" value="WH_DNA-bd_sf"/>
</dbReference>
<dbReference type="InterPro" id="IPR058192">
    <property type="entry name" value="WHD_ROQ1-like"/>
</dbReference>
<keyword evidence="2" id="KW-0677">Repeat</keyword>
<dbReference type="SMART" id="SM00255">
    <property type="entry name" value="TIR"/>
    <property type="match status" value="1"/>
</dbReference>
<dbReference type="GO" id="GO:0043531">
    <property type="term" value="F:ADP binding"/>
    <property type="evidence" value="ECO:0007669"/>
    <property type="project" value="InterPro"/>
</dbReference>
<dbReference type="PANTHER" id="PTHR11017">
    <property type="entry name" value="LEUCINE-RICH REPEAT-CONTAINING PROTEIN"/>
    <property type="match status" value="1"/>
</dbReference>
<sequence length="1053" mass="120524">MASTSTSSIQKSFKYDVFLSFIGEGTPNSFVGHLYEALKQKSIKTYIDDKKIRKGKTISDELIEAIEDSRLYIIVFSKKYASSSWCLEELVKIMECQKMPEHTAYPVFYDVEPTEVRELYGPVGEAFKKHENDESARKWREALKEAAALAGWELKTRHDEAYNFIQKIIQDISLELRFIDLSVDGNLVGMETRVNEVISSLETGVDDVRMIGIKGMGGVGKTTLARAVFDKLSFLFEGQSFVENIRERSSLSGLNSLQKQVLSDVLNDQGITVSGVHEGKKMIKEKMHVRKVLIVLDDVDKIEQLEALVGDRDWFKPGSRIIITTREEQVLAAHKVNLIRDVHLLDDKEAICLFSRHAFRREIPIEGYKELSEQVVCYAAGLPLTIRVMGSFLRDKDNLEWEDAIDRLKTETIEKLKLSYDDLEEDYKEIFLDAACILKGWTKDAAVIALKSCGFPARKGLTVLELKSLITISKHGELDMHDHIEEMGKNIVRRVNPNKPEMHSRLWIEEEIVDILAKSSALKLRFLKFRLSQFRTLDLSVAPNLETLTLERCDNLEEGHFQVTPNLKKLCIDRCYKLKKLHMPPESPKLKSLNLLENSKLTTLHLGKTPNLETLNLYRCADMVELRMPAESPKLRSLNIDRSKLTTLHLGETPNLETLILQECTRMVELCMPAECPKLVTLDLYNLELRTLHLGISPNLVKVRLQDSPMVELHMPAECPKLVNLDLSFLRLTTLRLENTPSLETLNLQRCTEMVELAECPKLVNLKLFDLNLTTPHIRQILTKCRKLVNLDLSFLDLMTLRLGINPNLEKLSVNNCTDMVELHIATDCPKLVTLNLDYNVKLRTLDLGLTPYLERLGLYRCYDLEEINASAECLKKLIHLNISNCGRFKYFKFDKEAPKDLYRLEYLEELHLRSADIKNLPDSLCMLKHLKSLEINSCRLLEKLPEDIGRLQCLKKLIVKDCKILRDIPNSICEMDHLECLDLTYCTRIEELPEEIRRLECLKELDIRGTGITRLPKSIYQLKGLCIKGAPKAKRVIFRGLMTGKIGIKGSV</sequence>
<dbReference type="InterPro" id="IPR042197">
    <property type="entry name" value="Apaf_helical"/>
</dbReference>
<keyword evidence="1" id="KW-0433">Leucine-rich repeat</keyword>
<dbReference type="Proteomes" id="UP000245207">
    <property type="component" value="Unassembled WGS sequence"/>
</dbReference>
<dbReference type="Gene3D" id="3.80.10.10">
    <property type="entry name" value="Ribonuclease Inhibitor"/>
    <property type="match status" value="3"/>
</dbReference>
<organism evidence="6 7">
    <name type="scientific">Artemisia annua</name>
    <name type="common">Sweet wormwood</name>
    <dbReference type="NCBI Taxonomy" id="35608"/>
    <lineage>
        <taxon>Eukaryota</taxon>
        <taxon>Viridiplantae</taxon>
        <taxon>Streptophyta</taxon>
        <taxon>Embryophyta</taxon>
        <taxon>Tracheophyta</taxon>
        <taxon>Spermatophyta</taxon>
        <taxon>Magnoliopsida</taxon>
        <taxon>eudicotyledons</taxon>
        <taxon>Gunneridae</taxon>
        <taxon>Pentapetalae</taxon>
        <taxon>asterids</taxon>
        <taxon>campanulids</taxon>
        <taxon>Asterales</taxon>
        <taxon>Asteraceae</taxon>
        <taxon>Asteroideae</taxon>
        <taxon>Anthemideae</taxon>
        <taxon>Artemisiinae</taxon>
        <taxon>Artemisia</taxon>
    </lineage>
</organism>
<dbReference type="Pfam" id="PF01582">
    <property type="entry name" value="TIR"/>
    <property type="match status" value="1"/>
</dbReference>
<feature type="domain" description="TIR" evidence="5">
    <location>
        <begin position="13"/>
        <end position="176"/>
    </location>
</feature>
<keyword evidence="3" id="KW-0611">Plant defense</keyword>
<dbReference type="Pfam" id="PF23282">
    <property type="entry name" value="WHD_ROQ1"/>
    <property type="match status" value="1"/>
</dbReference>
<evidence type="ECO:0000256" key="4">
    <source>
        <dbReference type="ARBA" id="ARBA00023027"/>
    </source>
</evidence>
<dbReference type="PRINTS" id="PR00364">
    <property type="entry name" value="DISEASERSIST"/>
</dbReference>